<evidence type="ECO:0000256" key="4">
    <source>
        <dbReference type="ARBA" id="ARBA00022553"/>
    </source>
</evidence>
<dbReference type="EMBL" id="JAPFFF010000009">
    <property type="protein sequence ID" value="KAK8882701.1"/>
    <property type="molecule type" value="Genomic_DNA"/>
</dbReference>
<dbReference type="SMART" id="SM00133">
    <property type="entry name" value="S_TK_X"/>
    <property type="match status" value="1"/>
</dbReference>
<accession>A0ABR2JUY9</accession>
<dbReference type="Pfam" id="PF00069">
    <property type="entry name" value="Pkinase"/>
    <property type="match status" value="1"/>
</dbReference>
<feature type="domain" description="AGC-kinase C-terminal" evidence="12">
    <location>
        <begin position="371"/>
        <end position="438"/>
    </location>
</feature>
<keyword evidence="3 10" id="KW-0723">Serine/threonine-protein kinase</keyword>
<dbReference type="InterPro" id="IPR008271">
    <property type="entry name" value="Ser/Thr_kinase_AS"/>
</dbReference>
<dbReference type="InterPro" id="IPR000961">
    <property type="entry name" value="AGC-kinase_C"/>
</dbReference>
<dbReference type="Gene3D" id="3.30.200.20">
    <property type="entry name" value="Phosphorylase Kinase, domain 1"/>
    <property type="match status" value="1"/>
</dbReference>
<evidence type="ECO:0000256" key="8">
    <source>
        <dbReference type="ARBA" id="ARBA00022840"/>
    </source>
</evidence>
<evidence type="ECO:0000313" key="14">
    <source>
        <dbReference type="Proteomes" id="UP001470230"/>
    </source>
</evidence>
<evidence type="ECO:0000259" key="11">
    <source>
        <dbReference type="PROSITE" id="PS50011"/>
    </source>
</evidence>
<dbReference type="Proteomes" id="UP001470230">
    <property type="component" value="Unassembled WGS sequence"/>
</dbReference>
<dbReference type="PROSITE" id="PS00108">
    <property type="entry name" value="PROTEIN_KINASE_ST"/>
    <property type="match status" value="1"/>
</dbReference>
<gene>
    <name evidence="13" type="ORF">M9Y10_045343</name>
</gene>
<dbReference type="InterPro" id="IPR017892">
    <property type="entry name" value="Pkinase_C"/>
</dbReference>
<sequence>MALAKSPIELRGEVIYSGQLKRKGLFFGMYQSCYCELTQSDFYAKKTKNSTKYDAHIEIKSDTKITIFENEKIPRFVISNGPKDELFLAGDTPDEVMAWVVALRSCTFKDQPKMTIDDFEIISTIGRGFYGKVMLVKKKDNGQLYAIKTVHKNRLVTNNKVYTIMAERNILVKVKHPFIVELHYAFQTDTKFYLVIEYAPGGELFTYVRRIKKLPIEETRLYIAEIALALDYLHSSGVVYRDLKTENILLGVDGHIKLTDFGLSKDLTVLETTTTFCGTLEYIAPEIIRRENYSFQVDWWSLGILTFELLYGGTPFFNRNRARLFQAIVSQDVRFPSCAKPNEIDFISKLLIKDPKKRATFQDLKDHPFWDGMNFDDVLAKKIQPKHIPDVSNPENVSNFDQDFTQEPAADSIASPVVGNPEFPGFSYTSLDGIQDPNTIEVPEKIPDIH</sequence>
<dbReference type="PROSITE" id="PS50011">
    <property type="entry name" value="PROTEIN_KINASE_DOM"/>
    <property type="match status" value="1"/>
</dbReference>
<dbReference type="PROSITE" id="PS00107">
    <property type="entry name" value="PROTEIN_KINASE_ATP"/>
    <property type="match status" value="1"/>
</dbReference>
<proteinExistence type="inferred from homology"/>
<keyword evidence="7" id="KW-0418">Kinase</keyword>
<dbReference type="SMART" id="SM00233">
    <property type="entry name" value="PH"/>
    <property type="match status" value="1"/>
</dbReference>
<evidence type="ECO:0000259" key="12">
    <source>
        <dbReference type="PROSITE" id="PS51285"/>
    </source>
</evidence>
<dbReference type="InterPro" id="IPR011993">
    <property type="entry name" value="PH-like_dom_sf"/>
</dbReference>
<comment type="caution">
    <text evidence="13">The sequence shown here is derived from an EMBL/GenBank/DDBJ whole genome shotgun (WGS) entry which is preliminary data.</text>
</comment>
<evidence type="ECO:0000256" key="7">
    <source>
        <dbReference type="ARBA" id="ARBA00022777"/>
    </source>
</evidence>
<evidence type="ECO:0000313" key="13">
    <source>
        <dbReference type="EMBL" id="KAK8882701.1"/>
    </source>
</evidence>
<dbReference type="InterPro" id="IPR045270">
    <property type="entry name" value="STKc_AGC"/>
</dbReference>
<feature type="domain" description="Protein kinase" evidence="11">
    <location>
        <begin position="119"/>
        <end position="370"/>
    </location>
</feature>
<dbReference type="SUPFAM" id="SSF56112">
    <property type="entry name" value="Protein kinase-like (PK-like)"/>
    <property type="match status" value="1"/>
</dbReference>
<dbReference type="InterPro" id="IPR000719">
    <property type="entry name" value="Prot_kinase_dom"/>
</dbReference>
<dbReference type="InterPro" id="IPR001849">
    <property type="entry name" value="PH_domain"/>
</dbReference>
<dbReference type="PANTHER" id="PTHR24351">
    <property type="entry name" value="RIBOSOMAL PROTEIN S6 KINASE"/>
    <property type="match status" value="1"/>
</dbReference>
<evidence type="ECO:0000256" key="2">
    <source>
        <dbReference type="ARBA" id="ARBA00012513"/>
    </source>
</evidence>
<dbReference type="Gene3D" id="2.30.29.30">
    <property type="entry name" value="Pleckstrin-homology domain (PH domain)/Phosphotyrosine-binding domain (PTB)"/>
    <property type="match status" value="1"/>
</dbReference>
<comment type="similarity">
    <text evidence="1">Belongs to the protein kinase superfamily. AGC Ser/Thr protein kinase family. RAC subfamily.</text>
</comment>
<dbReference type="PROSITE" id="PS51285">
    <property type="entry name" value="AGC_KINASE_CTER"/>
    <property type="match status" value="1"/>
</dbReference>
<evidence type="ECO:0000256" key="6">
    <source>
        <dbReference type="ARBA" id="ARBA00022741"/>
    </source>
</evidence>
<organism evidence="13 14">
    <name type="scientific">Tritrichomonas musculus</name>
    <dbReference type="NCBI Taxonomy" id="1915356"/>
    <lineage>
        <taxon>Eukaryota</taxon>
        <taxon>Metamonada</taxon>
        <taxon>Parabasalia</taxon>
        <taxon>Tritrichomonadida</taxon>
        <taxon>Tritrichomonadidae</taxon>
        <taxon>Tritrichomonas</taxon>
    </lineage>
</organism>
<evidence type="ECO:0000256" key="3">
    <source>
        <dbReference type="ARBA" id="ARBA00022527"/>
    </source>
</evidence>
<feature type="binding site" evidence="9">
    <location>
        <position position="148"/>
    </location>
    <ligand>
        <name>ATP</name>
        <dbReference type="ChEBI" id="CHEBI:30616"/>
    </ligand>
</feature>
<evidence type="ECO:0000256" key="10">
    <source>
        <dbReference type="RuleBase" id="RU000304"/>
    </source>
</evidence>
<keyword evidence="14" id="KW-1185">Reference proteome</keyword>
<dbReference type="EC" id="2.7.11.1" evidence="2"/>
<protein>
    <recommendedName>
        <fullName evidence="2">non-specific serine/threonine protein kinase</fullName>
        <ecNumber evidence="2">2.7.11.1</ecNumber>
    </recommendedName>
</protein>
<reference evidence="13 14" key="1">
    <citation type="submission" date="2024-04" db="EMBL/GenBank/DDBJ databases">
        <title>Tritrichomonas musculus Genome.</title>
        <authorList>
            <person name="Alves-Ferreira E."/>
            <person name="Grigg M."/>
            <person name="Lorenzi H."/>
            <person name="Galac M."/>
        </authorList>
    </citation>
    <scope>NUCLEOTIDE SEQUENCE [LARGE SCALE GENOMIC DNA]</scope>
    <source>
        <strain evidence="13 14">EAF2021</strain>
    </source>
</reference>
<dbReference type="CDD" id="cd05123">
    <property type="entry name" value="STKc_AGC"/>
    <property type="match status" value="1"/>
</dbReference>
<dbReference type="CDD" id="cd00821">
    <property type="entry name" value="PH"/>
    <property type="match status" value="1"/>
</dbReference>
<dbReference type="Gene3D" id="1.10.510.10">
    <property type="entry name" value="Transferase(Phosphotransferase) domain 1"/>
    <property type="match status" value="1"/>
</dbReference>
<evidence type="ECO:0000256" key="1">
    <source>
        <dbReference type="ARBA" id="ARBA00006935"/>
    </source>
</evidence>
<dbReference type="SUPFAM" id="SSF50729">
    <property type="entry name" value="PH domain-like"/>
    <property type="match status" value="1"/>
</dbReference>
<dbReference type="InterPro" id="IPR017441">
    <property type="entry name" value="Protein_kinase_ATP_BS"/>
</dbReference>
<evidence type="ECO:0000256" key="5">
    <source>
        <dbReference type="ARBA" id="ARBA00022679"/>
    </source>
</evidence>
<name>A0ABR2JUY9_9EUKA</name>
<dbReference type="SMART" id="SM00220">
    <property type="entry name" value="S_TKc"/>
    <property type="match status" value="1"/>
</dbReference>
<dbReference type="Pfam" id="PF00433">
    <property type="entry name" value="Pkinase_C"/>
    <property type="match status" value="1"/>
</dbReference>
<keyword evidence="8 9" id="KW-0067">ATP-binding</keyword>
<keyword evidence="4" id="KW-0597">Phosphoprotein</keyword>
<dbReference type="InterPro" id="IPR011009">
    <property type="entry name" value="Kinase-like_dom_sf"/>
</dbReference>
<keyword evidence="5" id="KW-0808">Transferase</keyword>
<keyword evidence="6 9" id="KW-0547">Nucleotide-binding</keyword>
<evidence type="ECO:0000256" key="9">
    <source>
        <dbReference type="PROSITE-ProRule" id="PRU10141"/>
    </source>
</evidence>